<dbReference type="OrthoDB" id="9773538at2"/>
<keyword evidence="2 7" id="KW-0645">Protease</keyword>
<dbReference type="GO" id="GO:0004180">
    <property type="term" value="F:carboxypeptidase activity"/>
    <property type="evidence" value="ECO:0007669"/>
    <property type="project" value="TreeGrafter"/>
</dbReference>
<dbReference type="InterPro" id="IPR045090">
    <property type="entry name" value="Pept_M3A_M3B"/>
</dbReference>
<dbReference type="InterPro" id="IPR024079">
    <property type="entry name" value="MetalloPept_cat_dom_sf"/>
</dbReference>
<keyword evidence="5 7" id="KW-0862">Zinc</keyword>
<dbReference type="GO" id="GO:0006508">
    <property type="term" value="P:proteolysis"/>
    <property type="evidence" value="ECO:0007669"/>
    <property type="project" value="UniProtKB-KW"/>
</dbReference>
<dbReference type="Proteomes" id="UP000181917">
    <property type="component" value="Unassembled WGS sequence"/>
</dbReference>
<dbReference type="Gene3D" id="3.40.390.10">
    <property type="entry name" value="Collagenase (Catalytic Domain)"/>
    <property type="match status" value="1"/>
</dbReference>
<dbReference type="PANTHER" id="PTHR43660">
    <property type="entry name" value="DIPEPTIDYL CARBOXYPEPTIDASE"/>
    <property type="match status" value="1"/>
</dbReference>
<evidence type="ECO:0000256" key="1">
    <source>
        <dbReference type="ARBA" id="ARBA00006040"/>
    </source>
</evidence>
<dbReference type="Pfam" id="PF01432">
    <property type="entry name" value="Peptidase_M3"/>
    <property type="match status" value="1"/>
</dbReference>
<dbReference type="PANTHER" id="PTHR43660:SF1">
    <property type="entry name" value="DIPEPTIDYL CARBOXYPEPTIDASE"/>
    <property type="match status" value="1"/>
</dbReference>
<evidence type="ECO:0000313" key="10">
    <source>
        <dbReference type="Proteomes" id="UP000181917"/>
    </source>
</evidence>
<comment type="cofactor">
    <cofactor evidence="7">
        <name>Zn(2+)</name>
        <dbReference type="ChEBI" id="CHEBI:29105"/>
    </cofactor>
    <text evidence="7">Binds 1 zinc ion.</text>
</comment>
<dbReference type="CDD" id="cd06456">
    <property type="entry name" value="M3A_DCP"/>
    <property type="match status" value="1"/>
</dbReference>
<keyword evidence="10" id="KW-1185">Reference proteome</keyword>
<keyword evidence="4 7" id="KW-0378">Hydrolase</keyword>
<dbReference type="STRING" id="37928.SAMN04489742_4016"/>
<evidence type="ECO:0000256" key="6">
    <source>
        <dbReference type="ARBA" id="ARBA00023049"/>
    </source>
</evidence>
<dbReference type="AlphaFoldDB" id="A0A1H1GDE8"/>
<dbReference type="Gene3D" id="1.10.1370.10">
    <property type="entry name" value="Neurolysin, domain 3"/>
    <property type="match status" value="1"/>
</dbReference>
<keyword evidence="6 7" id="KW-0482">Metalloprotease</keyword>
<organism evidence="9 10">
    <name type="scientific">Crystallibacter crystallopoietes</name>
    <dbReference type="NCBI Taxonomy" id="37928"/>
    <lineage>
        <taxon>Bacteria</taxon>
        <taxon>Bacillati</taxon>
        <taxon>Actinomycetota</taxon>
        <taxon>Actinomycetes</taxon>
        <taxon>Micrococcales</taxon>
        <taxon>Micrococcaceae</taxon>
        <taxon>Crystallibacter</taxon>
    </lineage>
</organism>
<sequence>MANPFLAPSTLPYELPAFADIRAEDYLPAFEAGFAQQLTEIENIAANPEPASFANTMVAFERSGRTLQRVAAVLRNIASADATEEIRQLEQTVSPRLAKHQDNIYLHPELYRRIMAVDESAEDLNGENLRLVSELRKQFRQAGAGLEPAGQKRLRELNVRLSELATEYSQELLAAGNAAALHVADRALLDGLPEEDITAAAEAAREAGYDSGWLLTLVLPTAQPALEVLTNRETRRRLFQASVGRGEDGNRTVFLAARLAELRAERAALLGYRNHAEYVLDSQTAPSLEAVRQLLAQLVPAAVANARTEAGVLAAAAGHDIEPWDWAFYSEQVRRRDYDVDLAQLRPYFELESVLHGGVFHAAEQLYGLSFEARPDLRGYHPDIRVWEVRNDDGTGLGLFLGDYYARPTKNGGAWMDSFVEQSGLLGQQAVVVNNLNTTKPAPGEPTLLTFDQVVTLFHEFGHALHGLFSQVGYPRFSGTSVPRDFVEYPSQVNEMWMLWPQIVEGYVRHHVTGAALPPRTVDKIDAARLWGEGFATTEYLAATLLDLAWHSLPAGTRIDDPLSFEKDALKDAGLDLDLIPPRYRSGYFKHVFAGGYAAGYYSYLWSEVLDADTVMWFRENGGLNRENGARFRTHLLSRGNSTDPLKAFRDFRGRDAEIGPLLARRGLDGNERAIS</sequence>
<evidence type="ECO:0000256" key="4">
    <source>
        <dbReference type="ARBA" id="ARBA00022801"/>
    </source>
</evidence>
<evidence type="ECO:0000256" key="7">
    <source>
        <dbReference type="RuleBase" id="RU003435"/>
    </source>
</evidence>
<comment type="similarity">
    <text evidence="1 7">Belongs to the peptidase M3 family.</text>
</comment>
<dbReference type="SUPFAM" id="SSF55486">
    <property type="entry name" value="Metalloproteases ('zincins'), catalytic domain"/>
    <property type="match status" value="1"/>
</dbReference>
<protein>
    <submittedName>
        <fullName evidence="9">Peptidyl-dipeptidase Dcp</fullName>
    </submittedName>
</protein>
<evidence type="ECO:0000256" key="2">
    <source>
        <dbReference type="ARBA" id="ARBA00022670"/>
    </source>
</evidence>
<evidence type="ECO:0000313" key="9">
    <source>
        <dbReference type="EMBL" id="SDR11274.1"/>
    </source>
</evidence>
<dbReference type="EMBL" id="FNKH01000002">
    <property type="protein sequence ID" value="SDR11274.1"/>
    <property type="molecule type" value="Genomic_DNA"/>
</dbReference>
<dbReference type="InterPro" id="IPR034005">
    <property type="entry name" value="M3A_DCP"/>
</dbReference>
<dbReference type="InterPro" id="IPR024077">
    <property type="entry name" value="Neurolysin/TOP_dom2"/>
</dbReference>
<reference evidence="9 10" key="1">
    <citation type="submission" date="2016-10" db="EMBL/GenBank/DDBJ databases">
        <authorList>
            <person name="de Groot N.N."/>
        </authorList>
    </citation>
    <scope>NUCLEOTIDE SEQUENCE [LARGE SCALE GENOMIC DNA]</scope>
    <source>
        <strain evidence="9 10">DSM 20117</strain>
    </source>
</reference>
<dbReference type="RefSeq" id="WP_074702217.1">
    <property type="nucleotide sequence ID" value="NZ_CP018863.1"/>
</dbReference>
<dbReference type="GO" id="GO:0046872">
    <property type="term" value="F:metal ion binding"/>
    <property type="evidence" value="ECO:0007669"/>
    <property type="project" value="UniProtKB-UniRule"/>
</dbReference>
<feature type="domain" description="Peptidase M3A/M3B catalytic" evidence="8">
    <location>
        <begin position="230"/>
        <end position="666"/>
    </location>
</feature>
<proteinExistence type="inferred from homology"/>
<evidence type="ECO:0000256" key="3">
    <source>
        <dbReference type="ARBA" id="ARBA00022723"/>
    </source>
</evidence>
<dbReference type="GO" id="GO:0005829">
    <property type="term" value="C:cytosol"/>
    <property type="evidence" value="ECO:0007669"/>
    <property type="project" value="TreeGrafter"/>
</dbReference>
<dbReference type="KEGG" id="acry:AC20117_19300"/>
<dbReference type="FunFam" id="3.40.390.10:FF:000009">
    <property type="entry name" value="Oligopeptidase A"/>
    <property type="match status" value="1"/>
</dbReference>
<name>A0A1H1GDE8_9MICC</name>
<dbReference type="Gene3D" id="1.10.1370.40">
    <property type="match status" value="1"/>
</dbReference>
<accession>A0A1H1GDE8</accession>
<evidence type="ECO:0000259" key="8">
    <source>
        <dbReference type="Pfam" id="PF01432"/>
    </source>
</evidence>
<gene>
    <name evidence="9" type="ORF">SAMN04489742_4016</name>
</gene>
<dbReference type="InterPro" id="IPR001567">
    <property type="entry name" value="Pept_M3A_M3B_dom"/>
</dbReference>
<evidence type="ECO:0000256" key="5">
    <source>
        <dbReference type="ARBA" id="ARBA00022833"/>
    </source>
</evidence>
<keyword evidence="3 7" id="KW-0479">Metal-binding</keyword>
<dbReference type="GO" id="GO:0004222">
    <property type="term" value="F:metalloendopeptidase activity"/>
    <property type="evidence" value="ECO:0007669"/>
    <property type="project" value="InterPro"/>
</dbReference>